<comment type="function">
    <text evidence="6">Catalyzes the 2'-O-methylation of the ribose of cytidine 1402 (C1402) in 16S rRNA.</text>
</comment>
<dbReference type="InterPro" id="IPR014776">
    <property type="entry name" value="4pyrrole_Mease_sub2"/>
</dbReference>
<dbReference type="InterPro" id="IPR000878">
    <property type="entry name" value="4pyrrol_Mease"/>
</dbReference>
<gene>
    <name evidence="6 9" type="primary">rsmI</name>
    <name evidence="9" type="ORF">QTP81_02490</name>
</gene>
<comment type="similarity">
    <text evidence="6">Belongs to the methyltransferase superfamily. RsmI family.</text>
</comment>
<evidence type="ECO:0000313" key="9">
    <source>
        <dbReference type="EMBL" id="MDM7859472.1"/>
    </source>
</evidence>
<comment type="subcellular location">
    <subcellularLocation>
        <location evidence="6">Cytoplasm</location>
    </subcellularLocation>
</comment>
<dbReference type="Gene3D" id="3.30.950.10">
    <property type="entry name" value="Methyltransferase, Cobalt-precorrin-4 Transmethylase, Domain 2"/>
    <property type="match status" value="1"/>
</dbReference>
<dbReference type="EMBL" id="JAUCBP010000002">
    <property type="protein sequence ID" value="MDM7859472.1"/>
    <property type="molecule type" value="Genomic_DNA"/>
</dbReference>
<dbReference type="Proteomes" id="UP001234343">
    <property type="component" value="Unassembled WGS sequence"/>
</dbReference>
<dbReference type="SUPFAM" id="SSF53790">
    <property type="entry name" value="Tetrapyrrole methylase"/>
    <property type="match status" value="1"/>
</dbReference>
<dbReference type="CDD" id="cd11648">
    <property type="entry name" value="RsmI"/>
    <property type="match status" value="1"/>
</dbReference>
<keyword evidence="3 6" id="KW-0489">Methyltransferase</keyword>
<evidence type="ECO:0000256" key="6">
    <source>
        <dbReference type="HAMAP-Rule" id="MF_01877"/>
    </source>
</evidence>
<evidence type="ECO:0000259" key="8">
    <source>
        <dbReference type="Pfam" id="PF23016"/>
    </source>
</evidence>
<dbReference type="GO" id="GO:0032259">
    <property type="term" value="P:methylation"/>
    <property type="evidence" value="ECO:0007669"/>
    <property type="project" value="UniProtKB-KW"/>
</dbReference>
<keyword evidence="5 6" id="KW-0949">S-adenosyl-L-methionine</keyword>
<dbReference type="NCBIfam" id="TIGR00096">
    <property type="entry name" value="16S rRNA (cytidine(1402)-2'-O)-methyltransferase"/>
    <property type="match status" value="1"/>
</dbReference>
<evidence type="ECO:0000256" key="5">
    <source>
        <dbReference type="ARBA" id="ARBA00022691"/>
    </source>
</evidence>
<dbReference type="PIRSF" id="PIRSF005917">
    <property type="entry name" value="MTase_YraL"/>
    <property type="match status" value="1"/>
</dbReference>
<dbReference type="InterPro" id="IPR035996">
    <property type="entry name" value="4pyrrol_Methylase_sf"/>
</dbReference>
<keyword evidence="1 6" id="KW-0963">Cytoplasm</keyword>
<keyword evidence="10" id="KW-1185">Reference proteome</keyword>
<accession>A0ABT7SV99</accession>
<name>A0ABT7SV99_9ALTE</name>
<evidence type="ECO:0000259" key="7">
    <source>
        <dbReference type="Pfam" id="PF00590"/>
    </source>
</evidence>
<comment type="catalytic activity">
    <reaction evidence="6">
        <text>cytidine(1402) in 16S rRNA + S-adenosyl-L-methionine = 2'-O-methylcytidine(1402) in 16S rRNA + S-adenosyl-L-homocysteine + H(+)</text>
        <dbReference type="Rhea" id="RHEA:42924"/>
        <dbReference type="Rhea" id="RHEA-COMP:10285"/>
        <dbReference type="Rhea" id="RHEA-COMP:10286"/>
        <dbReference type="ChEBI" id="CHEBI:15378"/>
        <dbReference type="ChEBI" id="CHEBI:57856"/>
        <dbReference type="ChEBI" id="CHEBI:59789"/>
        <dbReference type="ChEBI" id="CHEBI:74495"/>
        <dbReference type="ChEBI" id="CHEBI:82748"/>
        <dbReference type="EC" id="2.1.1.198"/>
    </reaction>
</comment>
<dbReference type="PANTHER" id="PTHR46111:SF1">
    <property type="entry name" value="RIBOSOMAL RNA SMALL SUBUNIT METHYLTRANSFERASE I"/>
    <property type="match status" value="1"/>
</dbReference>
<dbReference type="PANTHER" id="PTHR46111">
    <property type="entry name" value="RIBOSOMAL RNA SMALL SUBUNIT METHYLTRANSFERASE I"/>
    <property type="match status" value="1"/>
</dbReference>
<dbReference type="Gene3D" id="3.40.1010.10">
    <property type="entry name" value="Cobalt-precorrin-4 Transmethylase, Domain 1"/>
    <property type="match status" value="1"/>
</dbReference>
<dbReference type="RefSeq" id="WP_289363488.1">
    <property type="nucleotide sequence ID" value="NZ_JAUCBP010000002.1"/>
</dbReference>
<dbReference type="Pfam" id="PF23016">
    <property type="entry name" value="RsmI_C"/>
    <property type="match status" value="1"/>
</dbReference>
<comment type="caution">
    <text evidence="9">The sequence shown here is derived from an EMBL/GenBank/DDBJ whole genome shotgun (WGS) entry which is preliminary data.</text>
</comment>
<evidence type="ECO:0000256" key="2">
    <source>
        <dbReference type="ARBA" id="ARBA00022552"/>
    </source>
</evidence>
<keyword evidence="4 6" id="KW-0808">Transferase</keyword>
<dbReference type="Pfam" id="PF00590">
    <property type="entry name" value="TP_methylase"/>
    <property type="match status" value="1"/>
</dbReference>
<dbReference type="HAMAP" id="MF_01877">
    <property type="entry name" value="16SrRNA_methyltr_I"/>
    <property type="match status" value="1"/>
</dbReference>
<dbReference type="InterPro" id="IPR053910">
    <property type="entry name" value="RsmI_HTH"/>
</dbReference>
<evidence type="ECO:0000256" key="3">
    <source>
        <dbReference type="ARBA" id="ARBA00022603"/>
    </source>
</evidence>
<feature type="domain" description="Tetrapyrrole methylase" evidence="7">
    <location>
        <begin position="20"/>
        <end position="219"/>
    </location>
</feature>
<evidence type="ECO:0000256" key="4">
    <source>
        <dbReference type="ARBA" id="ARBA00022679"/>
    </source>
</evidence>
<dbReference type="GO" id="GO:0008168">
    <property type="term" value="F:methyltransferase activity"/>
    <property type="evidence" value="ECO:0007669"/>
    <property type="project" value="UniProtKB-KW"/>
</dbReference>
<proteinExistence type="inferred from homology"/>
<dbReference type="InterPro" id="IPR018063">
    <property type="entry name" value="SAM_MeTrfase_RsmI_CS"/>
</dbReference>
<dbReference type="InterPro" id="IPR008189">
    <property type="entry name" value="rRNA_ssu_MeTfrase_I"/>
</dbReference>
<feature type="domain" description="RsmI HTH" evidence="8">
    <location>
        <begin position="248"/>
        <end position="288"/>
    </location>
</feature>
<dbReference type="PROSITE" id="PS01296">
    <property type="entry name" value="RSMI"/>
    <property type="match status" value="1"/>
</dbReference>
<sequence length="292" mass="31528">MTDMDLQSSNYESHAVESGTLYIVPTPIGNLGDISQRAIDVLANVDWVAAEDTRHSKRLFDHLGLRVRSLSLHQHNESQRSELLCNHLRNGQSVALVSDAGTPLISDPGYVLVQHCREQGVPVTALPGPCAAITALSASGLPTDKFQFVGFLPVKQQALNEAVKALAAAPLTSVCYESPRRVTATLNALAEHCAKGQQIVLAKELTKAFESYVSGDAETILTWFEEDERRLKGEFVLMIAPAPDTDQAISPEALALLQALGGLLPPKKAAAVVAQHYGLKKNSLYKLLITDN</sequence>
<evidence type="ECO:0000256" key="1">
    <source>
        <dbReference type="ARBA" id="ARBA00022490"/>
    </source>
</evidence>
<dbReference type="EC" id="2.1.1.198" evidence="6"/>
<dbReference type="InterPro" id="IPR014777">
    <property type="entry name" value="4pyrrole_Mease_sub1"/>
</dbReference>
<keyword evidence="2 6" id="KW-0698">rRNA processing</keyword>
<organism evidence="9 10">
    <name type="scientific">Alteromonas arenosi</name>
    <dbReference type="NCBI Taxonomy" id="3055817"/>
    <lineage>
        <taxon>Bacteria</taxon>
        <taxon>Pseudomonadati</taxon>
        <taxon>Pseudomonadota</taxon>
        <taxon>Gammaproteobacteria</taxon>
        <taxon>Alteromonadales</taxon>
        <taxon>Alteromonadaceae</taxon>
        <taxon>Alteromonas/Salinimonas group</taxon>
        <taxon>Alteromonas</taxon>
    </lineage>
</organism>
<protein>
    <recommendedName>
        <fullName evidence="6">Ribosomal RNA small subunit methyltransferase I</fullName>
        <ecNumber evidence="6">2.1.1.198</ecNumber>
    </recommendedName>
    <alternativeName>
        <fullName evidence="6">16S rRNA 2'-O-ribose C1402 methyltransferase</fullName>
    </alternativeName>
    <alternativeName>
        <fullName evidence="6">rRNA (cytidine-2'-O-)-methyltransferase RsmI</fullName>
    </alternativeName>
</protein>
<evidence type="ECO:0000313" key="10">
    <source>
        <dbReference type="Proteomes" id="UP001234343"/>
    </source>
</evidence>
<reference evidence="9 10" key="1">
    <citation type="submission" date="2023-06" db="EMBL/GenBank/DDBJ databases">
        <title>Alteromonas sp. ASW11-36 isolated from intertidal sand.</title>
        <authorList>
            <person name="Li Y."/>
        </authorList>
    </citation>
    <scope>NUCLEOTIDE SEQUENCE [LARGE SCALE GENOMIC DNA]</scope>
    <source>
        <strain evidence="9 10">ASW11-36</strain>
    </source>
</reference>